<comment type="similarity">
    <text evidence="8">Belongs to the FtsQ/DivIB family. DivIB subfamily.</text>
</comment>
<dbReference type="PROSITE" id="PS51779">
    <property type="entry name" value="POTRA"/>
    <property type="match status" value="1"/>
</dbReference>
<proteinExistence type="inferred from homology"/>
<feature type="region of interest" description="Disordered" evidence="9">
    <location>
        <begin position="1"/>
        <end position="55"/>
    </location>
</feature>
<evidence type="ECO:0000256" key="1">
    <source>
        <dbReference type="ARBA" id="ARBA00004370"/>
    </source>
</evidence>
<dbReference type="Pfam" id="PF03799">
    <property type="entry name" value="FtsQ_DivIB_C"/>
    <property type="match status" value="1"/>
</dbReference>
<keyword evidence="4 8" id="KW-0812">Transmembrane</keyword>
<feature type="region of interest" description="Disordered" evidence="9">
    <location>
        <begin position="336"/>
        <end position="355"/>
    </location>
</feature>
<evidence type="ECO:0000256" key="2">
    <source>
        <dbReference type="ARBA" id="ARBA00022475"/>
    </source>
</evidence>
<keyword evidence="5 8" id="KW-1133">Transmembrane helix</keyword>
<keyword evidence="2 8" id="KW-1003">Cell membrane</keyword>
<dbReference type="InterPro" id="IPR050487">
    <property type="entry name" value="FtsQ_DivIB"/>
</dbReference>
<dbReference type="InterPro" id="IPR013685">
    <property type="entry name" value="POTRA_FtsQ_type"/>
</dbReference>
<reference evidence="12" key="1">
    <citation type="journal article" date="2019" name="Int. J. Syst. Evol. Microbiol.">
        <title>The Global Catalogue of Microorganisms (GCM) 10K type strain sequencing project: providing services to taxonomists for standard genome sequencing and annotation.</title>
        <authorList>
            <consortium name="The Broad Institute Genomics Platform"/>
            <consortium name="The Broad Institute Genome Sequencing Center for Infectious Disease"/>
            <person name="Wu L."/>
            <person name="Ma J."/>
        </authorList>
    </citation>
    <scope>NUCLEOTIDE SEQUENCE [LARGE SCALE GENOMIC DNA]</scope>
    <source>
        <strain evidence="12">CCUG 63287</strain>
    </source>
</reference>
<protein>
    <recommendedName>
        <fullName evidence="8">Cell division protein DivIB</fullName>
    </recommendedName>
</protein>
<evidence type="ECO:0000256" key="7">
    <source>
        <dbReference type="ARBA" id="ARBA00023306"/>
    </source>
</evidence>
<evidence type="ECO:0000313" key="11">
    <source>
        <dbReference type="EMBL" id="MFC4651585.1"/>
    </source>
</evidence>
<gene>
    <name evidence="8" type="primary">divIB</name>
    <name evidence="11" type="ORF">ACFO26_01505</name>
</gene>
<dbReference type="RefSeq" id="WP_213534149.1">
    <property type="nucleotide sequence ID" value="NZ_BOVQ01000003.1"/>
</dbReference>
<evidence type="ECO:0000259" key="10">
    <source>
        <dbReference type="PROSITE" id="PS51779"/>
    </source>
</evidence>
<evidence type="ECO:0000256" key="8">
    <source>
        <dbReference type="HAMAP-Rule" id="MF_00912"/>
    </source>
</evidence>
<name>A0ABV9JA84_9LACT</name>
<evidence type="ECO:0000313" key="12">
    <source>
        <dbReference type="Proteomes" id="UP001595987"/>
    </source>
</evidence>
<evidence type="ECO:0000256" key="9">
    <source>
        <dbReference type="SAM" id="MobiDB-lite"/>
    </source>
</evidence>
<dbReference type="Pfam" id="PF08478">
    <property type="entry name" value="POTRA_1"/>
    <property type="match status" value="1"/>
</dbReference>
<feature type="transmembrane region" description="Helical" evidence="8">
    <location>
        <begin position="107"/>
        <end position="124"/>
    </location>
</feature>
<sequence>MSEENKNLTPWQEKNQEYKRQKAIEEATVTPNPAKKSKRSSKVEETEKKALENEFETEEDIFNDERENEAEVAFNKFKSENEFIVAEEEEQVPRFSYLPSLLNQMKFVLIIAVLIFLGAIYAVSPLSKIGNFSVSGNQHESSQQIAAASELKTGDNVFKILRERRAVEQRIEQNFPRIASVQLKFQFPNHFKAAVVEHLPSVYVQQNNKTYLVLDNGYILKNQVINPSQLQKIPMLKNFTDSEVKTFVTAFEQLKPSLQSLITTVTKTPTAATKDFIALDMSDGNQVRVPLNEMSEKLPYYPSVAKQVKAPQVVDMEAGIYTKPKDAYLQELASESASAKKSSAAQNSTTTTTAK</sequence>
<dbReference type="PANTHER" id="PTHR37820">
    <property type="entry name" value="CELL DIVISION PROTEIN DIVIB"/>
    <property type="match status" value="1"/>
</dbReference>
<comment type="caution">
    <text evidence="11">The sequence shown here is derived from an EMBL/GenBank/DDBJ whole genome shotgun (WGS) entry which is preliminary data.</text>
</comment>
<dbReference type="Proteomes" id="UP001595987">
    <property type="component" value="Unassembled WGS sequence"/>
</dbReference>
<evidence type="ECO:0000256" key="3">
    <source>
        <dbReference type="ARBA" id="ARBA00022618"/>
    </source>
</evidence>
<feature type="compositionally biased region" description="Basic and acidic residues" evidence="9">
    <location>
        <begin position="41"/>
        <end position="52"/>
    </location>
</feature>
<evidence type="ECO:0000256" key="4">
    <source>
        <dbReference type="ARBA" id="ARBA00022692"/>
    </source>
</evidence>
<accession>A0ABV9JA84</accession>
<keyword evidence="3 8" id="KW-0132">Cell division</keyword>
<comment type="subcellular location">
    <subcellularLocation>
        <location evidence="8">Cell membrane</location>
        <topology evidence="8">Single-pass type II membrane protein</topology>
    </subcellularLocation>
    <subcellularLocation>
        <location evidence="1">Membrane</location>
    </subcellularLocation>
    <text evidence="8">Localizes to the division septum.</text>
</comment>
<organism evidence="11 12">
    <name type="scientific">Lactococcus nasutitermitis</name>
    <dbReference type="NCBI Taxonomy" id="1652957"/>
    <lineage>
        <taxon>Bacteria</taxon>
        <taxon>Bacillati</taxon>
        <taxon>Bacillota</taxon>
        <taxon>Bacilli</taxon>
        <taxon>Lactobacillales</taxon>
        <taxon>Streptococcaceae</taxon>
        <taxon>Lactococcus</taxon>
    </lineage>
</organism>
<dbReference type="PANTHER" id="PTHR37820:SF1">
    <property type="entry name" value="CELL DIVISION PROTEIN FTSQ"/>
    <property type="match status" value="1"/>
</dbReference>
<comment type="function">
    <text evidence="8">Cell division protein that may be involved in stabilizing or promoting the assembly of the division complex.</text>
</comment>
<feature type="domain" description="POTRA" evidence="10">
    <location>
        <begin position="127"/>
        <end position="198"/>
    </location>
</feature>
<evidence type="ECO:0000256" key="5">
    <source>
        <dbReference type="ARBA" id="ARBA00022989"/>
    </source>
</evidence>
<dbReference type="InterPro" id="IPR005548">
    <property type="entry name" value="Cell_div_FtsQ/DivIB_C"/>
</dbReference>
<dbReference type="Gene3D" id="3.40.50.10960">
    <property type="match status" value="1"/>
</dbReference>
<keyword evidence="7 8" id="KW-0131">Cell cycle</keyword>
<feature type="compositionally biased region" description="Basic and acidic residues" evidence="9">
    <location>
        <begin position="14"/>
        <end position="25"/>
    </location>
</feature>
<dbReference type="EMBL" id="JBHSGD010000001">
    <property type="protein sequence ID" value="MFC4651585.1"/>
    <property type="molecule type" value="Genomic_DNA"/>
</dbReference>
<keyword evidence="6 8" id="KW-0472">Membrane</keyword>
<dbReference type="InterPro" id="IPR034746">
    <property type="entry name" value="POTRA"/>
</dbReference>
<dbReference type="GO" id="GO:0051301">
    <property type="term" value="P:cell division"/>
    <property type="evidence" value="ECO:0007669"/>
    <property type="project" value="UniProtKB-KW"/>
</dbReference>
<dbReference type="InterPro" id="IPR026580">
    <property type="entry name" value="DivIB"/>
</dbReference>
<dbReference type="HAMAP" id="MF_00912">
    <property type="entry name" value="DivIB"/>
    <property type="match status" value="1"/>
</dbReference>
<evidence type="ECO:0000256" key="6">
    <source>
        <dbReference type="ARBA" id="ARBA00023136"/>
    </source>
</evidence>
<keyword evidence="12" id="KW-1185">Reference proteome</keyword>